<dbReference type="EnsemblPlants" id="OB01G24910.1">
    <property type="protein sequence ID" value="OB01G24910.1"/>
    <property type="gene ID" value="OB01G24910"/>
</dbReference>
<evidence type="ECO:0000259" key="1">
    <source>
        <dbReference type="Pfam" id="PF00931"/>
    </source>
</evidence>
<dbReference type="PRINTS" id="PR00364">
    <property type="entry name" value="DISEASERSIST"/>
</dbReference>
<evidence type="ECO:0000313" key="2">
    <source>
        <dbReference type="EnsemblPlants" id="OB01G24910.1"/>
    </source>
</evidence>
<proteinExistence type="predicted"/>
<dbReference type="Gene3D" id="1.10.8.430">
    <property type="entry name" value="Helical domain of apoptotic protease-activating factors"/>
    <property type="match status" value="1"/>
</dbReference>
<dbReference type="Gene3D" id="3.40.50.300">
    <property type="entry name" value="P-loop containing nucleotide triphosphate hydrolases"/>
    <property type="match status" value="1"/>
</dbReference>
<dbReference type="OMA" id="CAWLESL"/>
<sequence length="303" mass="34805">MVNRQVSNYLLQQYQDLDGMEEQLTILERKLPAILDVIIDAEEQGAHCPGLYRPQMPFSKQWRQTDSIIIDSQNIVSREEEKQHVVNKLLANRNLMVLPIIGMGGLGKTTFAQIIYNDPETQKYFQLRKWVCVLDDFDVTSIANKISMSTEKECENALEKLQLEVHGKRCLLILDDVWNCDAGKWPKLKFCLQQYGGVGSAILVTARDQWVAQLMGTTKAHQLVKMEKEDLLSIFESRAFRFNERKPDELVQIGREIMGRCHGSPLVAKALGSMLSTRKGVEEWRAILTRSSICDDEMQFYLY</sequence>
<reference evidence="2" key="2">
    <citation type="submission" date="2013-04" db="UniProtKB">
        <authorList>
            <consortium name="EnsemblPlants"/>
        </authorList>
    </citation>
    <scope>IDENTIFICATION</scope>
</reference>
<dbReference type="InterPro" id="IPR042197">
    <property type="entry name" value="Apaf_helical"/>
</dbReference>
<dbReference type="Gramene" id="OB01G24910.1">
    <property type="protein sequence ID" value="OB01G24910.1"/>
    <property type="gene ID" value="OB01G24910"/>
</dbReference>
<dbReference type="AlphaFoldDB" id="J3KZT5"/>
<dbReference type="Pfam" id="PF00931">
    <property type="entry name" value="NB-ARC"/>
    <property type="match status" value="1"/>
</dbReference>
<dbReference type="InterPro" id="IPR002182">
    <property type="entry name" value="NB-ARC"/>
</dbReference>
<organism evidence="2">
    <name type="scientific">Oryza brachyantha</name>
    <name type="common">malo sina</name>
    <dbReference type="NCBI Taxonomy" id="4533"/>
    <lineage>
        <taxon>Eukaryota</taxon>
        <taxon>Viridiplantae</taxon>
        <taxon>Streptophyta</taxon>
        <taxon>Embryophyta</taxon>
        <taxon>Tracheophyta</taxon>
        <taxon>Spermatophyta</taxon>
        <taxon>Magnoliopsida</taxon>
        <taxon>Liliopsida</taxon>
        <taxon>Poales</taxon>
        <taxon>Poaceae</taxon>
        <taxon>BOP clade</taxon>
        <taxon>Oryzoideae</taxon>
        <taxon>Oryzeae</taxon>
        <taxon>Oryzinae</taxon>
        <taxon>Oryza</taxon>
    </lineage>
</organism>
<dbReference type="Proteomes" id="UP000006038">
    <property type="component" value="Chromosome 1"/>
</dbReference>
<accession>J3KZT5</accession>
<dbReference type="PANTHER" id="PTHR36766:SF55">
    <property type="entry name" value="OS11G0492900 PROTEIN"/>
    <property type="match status" value="1"/>
</dbReference>
<reference evidence="2" key="1">
    <citation type="journal article" date="2013" name="Nat. Commun.">
        <title>Whole-genome sequencing of Oryza brachyantha reveals mechanisms underlying Oryza genome evolution.</title>
        <authorList>
            <person name="Chen J."/>
            <person name="Huang Q."/>
            <person name="Gao D."/>
            <person name="Wang J."/>
            <person name="Lang Y."/>
            <person name="Liu T."/>
            <person name="Li B."/>
            <person name="Bai Z."/>
            <person name="Luis Goicoechea J."/>
            <person name="Liang C."/>
            <person name="Chen C."/>
            <person name="Zhang W."/>
            <person name="Sun S."/>
            <person name="Liao Y."/>
            <person name="Zhang X."/>
            <person name="Yang L."/>
            <person name="Song C."/>
            <person name="Wang M."/>
            <person name="Shi J."/>
            <person name="Liu G."/>
            <person name="Liu J."/>
            <person name="Zhou H."/>
            <person name="Zhou W."/>
            <person name="Yu Q."/>
            <person name="An N."/>
            <person name="Chen Y."/>
            <person name="Cai Q."/>
            <person name="Wang B."/>
            <person name="Liu B."/>
            <person name="Min J."/>
            <person name="Huang Y."/>
            <person name="Wu H."/>
            <person name="Li Z."/>
            <person name="Zhang Y."/>
            <person name="Yin Y."/>
            <person name="Song W."/>
            <person name="Jiang J."/>
            <person name="Jackson S.A."/>
            <person name="Wing R.A."/>
            <person name="Wang J."/>
            <person name="Chen M."/>
        </authorList>
    </citation>
    <scope>NUCLEOTIDE SEQUENCE [LARGE SCALE GENOMIC DNA]</scope>
    <source>
        <strain evidence="2">cv. IRGC 101232</strain>
    </source>
</reference>
<dbReference type="GO" id="GO:0043531">
    <property type="term" value="F:ADP binding"/>
    <property type="evidence" value="ECO:0007669"/>
    <property type="project" value="InterPro"/>
</dbReference>
<dbReference type="InterPro" id="IPR027417">
    <property type="entry name" value="P-loop_NTPase"/>
</dbReference>
<name>J3KZT5_ORYBR</name>
<dbReference type="PANTHER" id="PTHR36766">
    <property type="entry name" value="PLANT BROAD-SPECTRUM MILDEW RESISTANCE PROTEIN RPW8"/>
    <property type="match status" value="1"/>
</dbReference>
<keyword evidence="3" id="KW-1185">Reference proteome</keyword>
<dbReference type="STRING" id="4533.J3KZT5"/>
<protein>
    <recommendedName>
        <fullName evidence="1">NB-ARC domain-containing protein</fullName>
    </recommendedName>
</protein>
<dbReference type="SUPFAM" id="SSF52540">
    <property type="entry name" value="P-loop containing nucleoside triphosphate hydrolases"/>
    <property type="match status" value="1"/>
</dbReference>
<dbReference type="eggNOG" id="KOG4658">
    <property type="taxonomic scope" value="Eukaryota"/>
</dbReference>
<evidence type="ECO:0000313" key="3">
    <source>
        <dbReference type="Proteomes" id="UP000006038"/>
    </source>
</evidence>
<feature type="domain" description="NB-ARC" evidence="1">
    <location>
        <begin position="79"/>
        <end position="241"/>
    </location>
</feature>
<dbReference type="HOGENOM" id="CLU_000837_9_0_1"/>